<keyword evidence="4" id="KW-0057">Aromatic amino acid biosynthesis</keyword>
<dbReference type="SUPFAM" id="SSF56796">
    <property type="entry name" value="Dehydroquinate synthase-like"/>
    <property type="match status" value="1"/>
</dbReference>
<dbReference type="STRING" id="400055.SAMN04490243_2210"/>
<dbReference type="Gene3D" id="3.40.50.1970">
    <property type="match status" value="1"/>
</dbReference>
<dbReference type="AlphaFoldDB" id="A0A1I6H460"/>
<keyword evidence="9" id="KW-1185">Reference proteome</keyword>
<evidence type="ECO:0000256" key="4">
    <source>
        <dbReference type="ARBA" id="ARBA00023141"/>
    </source>
</evidence>
<dbReference type="GO" id="GO:0009073">
    <property type="term" value="P:aromatic amino acid family biosynthetic process"/>
    <property type="evidence" value="ECO:0007669"/>
    <property type="project" value="UniProtKB-KW"/>
</dbReference>
<dbReference type="RefSeq" id="WP_092982635.1">
    <property type="nucleotide sequence ID" value="NZ_FOYQ01000002.1"/>
</dbReference>
<comment type="cofactor">
    <cofactor evidence="1">
        <name>NAD(+)</name>
        <dbReference type="ChEBI" id="CHEBI:57540"/>
    </cofactor>
</comment>
<dbReference type="InterPro" id="IPR030960">
    <property type="entry name" value="DHQS/DOIS_N"/>
</dbReference>
<dbReference type="GO" id="GO:0003856">
    <property type="term" value="F:3-dehydroquinate synthase activity"/>
    <property type="evidence" value="ECO:0007669"/>
    <property type="project" value="TreeGrafter"/>
</dbReference>
<name>A0A1I6H460_9FLAO</name>
<dbReference type="OrthoDB" id="9806583at2"/>
<dbReference type="EMBL" id="FOYQ01000002">
    <property type="protein sequence ID" value="SFR49091.1"/>
    <property type="molecule type" value="Genomic_DNA"/>
</dbReference>
<evidence type="ECO:0000256" key="1">
    <source>
        <dbReference type="ARBA" id="ARBA00001911"/>
    </source>
</evidence>
<keyword evidence="3" id="KW-0520">NAD</keyword>
<evidence type="ECO:0000256" key="3">
    <source>
        <dbReference type="ARBA" id="ARBA00023027"/>
    </source>
</evidence>
<sequence>MEQRIVKKFQVSYQHRLMFTENIFGPDNSLLADTLAENTAKLPVKLLFVVDSGVAAAWENLAEEIRVYCGAFPDQITHTETLIVPGGEASKRTDAHVNQVVDAIERNGICRHSTVIALGGGAVIDMTGYAAAIAHRGVRVLRLPTTVLAQNDAAVGVKNGINAYGKKNFLGTFAVPQAIINDSRFLTSLETRDWVAGTAEAVKVALIKDRTFFEWLEENASALASRNMEAMNQLIYRCAELHMDHIADGGDPFESGSSRPLDFGHWAAHKWEHLTDYSLRHGEAVAVGMALDVVYSQLSGRIGIVERDRILAVLEALGFNLNPPELQKFPPEEVLNGLTEFQEHLGGLLTITLLKGIGEKEDVHEMDRTLIREALDYLSARVPTQSPG</sequence>
<protein>
    <submittedName>
        <fullName evidence="8">3-dehydroquinate synthase</fullName>
    </submittedName>
</protein>
<dbReference type="Gene3D" id="1.20.1090.10">
    <property type="entry name" value="Dehydroquinate synthase-like - alpha domain"/>
    <property type="match status" value="1"/>
</dbReference>
<proteinExistence type="predicted"/>
<gene>
    <name evidence="8" type="ORF">SAMN04490243_2210</name>
</gene>
<feature type="domain" description="3-dehydroquinate synthase C-terminal" evidence="7">
    <location>
        <begin position="197"/>
        <end position="324"/>
    </location>
</feature>
<feature type="domain" description="3-dehydroquinate synthase N-terminal" evidence="6">
    <location>
        <begin position="82"/>
        <end position="194"/>
    </location>
</feature>
<keyword evidence="5" id="KW-0456">Lyase</keyword>
<dbReference type="NCBIfam" id="NF004852">
    <property type="entry name" value="PRK06203.1"/>
    <property type="match status" value="1"/>
</dbReference>
<dbReference type="PANTHER" id="PTHR43622">
    <property type="entry name" value="3-DEHYDROQUINATE SYNTHASE"/>
    <property type="match status" value="1"/>
</dbReference>
<dbReference type="PANTHER" id="PTHR43622:SF7">
    <property type="entry name" value="3-DEHYDROQUINATE SYNTHASE, CHLOROPLASTIC"/>
    <property type="match status" value="1"/>
</dbReference>
<evidence type="ECO:0000313" key="8">
    <source>
        <dbReference type="EMBL" id="SFR49091.1"/>
    </source>
</evidence>
<dbReference type="CDD" id="cd08198">
    <property type="entry name" value="DHQS-like"/>
    <property type="match status" value="1"/>
</dbReference>
<reference evidence="8 9" key="1">
    <citation type="submission" date="2016-10" db="EMBL/GenBank/DDBJ databases">
        <authorList>
            <person name="de Groot N.N."/>
        </authorList>
    </citation>
    <scope>NUCLEOTIDE SEQUENCE [LARGE SCALE GENOMIC DNA]</scope>
    <source>
        <strain evidence="8 9">DSM 21019</strain>
    </source>
</reference>
<evidence type="ECO:0000259" key="6">
    <source>
        <dbReference type="Pfam" id="PF01761"/>
    </source>
</evidence>
<evidence type="ECO:0000313" key="9">
    <source>
        <dbReference type="Proteomes" id="UP000199534"/>
    </source>
</evidence>
<dbReference type="Pfam" id="PF01761">
    <property type="entry name" value="DHQ_synthase"/>
    <property type="match status" value="1"/>
</dbReference>
<dbReference type="GO" id="GO:0008652">
    <property type="term" value="P:amino acid biosynthetic process"/>
    <property type="evidence" value="ECO:0007669"/>
    <property type="project" value="UniProtKB-KW"/>
</dbReference>
<evidence type="ECO:0000256" key="5">
    <source>
        <dbReference type="ARBA" id="ARBA00023239"/>
    </source>
</evidence>
<organism evidence="8 9">
    <name type="scientific">Robiginitalea myxolifaciens</name>
    <dbReference type="NCBI Taxonomy" id="400055"/>
    <lineage>
        <taxon>Bacteria</taxon>
        <taxon>Pseudomonadati</taxon>
        <taxon>Bacteroidota</taxon>
        <taxon>Flavobacteriia</taxon>
        <taxon>Flavobacteriales</taxon>
        <taxon>Flavobacteriaceae</taxon>
        <taxon>Robiginitalea</taxon>
    </lineage>
</organism>
<dbReference type="Proteomes" id="UP000199534">
    <property type="component" value="Unassembled WGS sequence"/>
</dbReference>
<dbReference type="InterPro" id="IPR050071">
    <property type="entry name" value="Dehydroquinate_synthase"/>
</dbReference>
<keyword evidence="2" id="KW-0028">Amino-acid biosynthesis</keyword>
<accession>A0A1I6H460</accession>
<evidence type="ECO:0000256" key="2">
    <source>
        <dbReference type="ARBA" id="ARBA00022605"/>
    </source>
</evidence>
<evidence type="ECO:0000259" key="7">
    <source>
        <dbReference type="Pfam" id="PF24621"/>
    </source>
</evidence>
<dbReference type="Pfam" id="PF24621">
    <property type="entry name" value="DHQS_C"/>
    <property type="match status" value="1"/>
</dbReference>
<dbReference type="InterPro" id="IPR056179">
    <property type="entry name" value="DHQS_C"/>
</dbReference>